<reference evidence="2" key="1">
    <citation type="submission" date="2021-06" db="EMBL/GenBank/DDBJ databases">
        <authorList>
            <person name="Kallberg Y."/>
            <person name="Tangrot J."/>
            <person name="Rosling A."/>
        </authorList>
    </citation>
    <scope>NUCLEOTIDE SEQUENCE</scope>
    <source>
        <strain evidence="2">IA702</strain>
    </source>
</reference>
<feature type="compositionally biased region" description="Low complexity" evidence="1">
    <location>
        <begin position="379"/>
        <end position="399"/>
    </location>
</feature>
<feature type="compositionally biased region" description="Polar residues" evidence="1">
    <location>
        <begin position="272"/>
        <end position="309"/>
    </location>
</feature>
<gene>
    <name evidence="2" type="ORF">POCULU_LOCUS1558</name>
</gene>
<feature type="compositionally biased region" description="Low complexity" evidence="1">
    <location>
        <begin position="258"/>
        <end position="271"/>
    </location>
</feature>
<feature type="compositionally biased region" description="Basic residues" evidence="1">
    <location>
        <begin position="367"/>
        <end position="378"/>
    </location>
</feature>
<evidence type="ECO:0000256" key="1">
    <source>
        <dbReference type="SAM" id="MobiDB-lite"/>
    </source>
</evidence>
<feature type="compositionally biased region" description="Low complexity" evidence="1">
    <location>
        <begin position="321"/>
        <end position="330"/>
    </location>
</feature>
<protein>
    <submittedName>
        <fullName evidence="2">2672_t:CDS:1</fullName>
    </submittedName>
</protein>
<sequence>MFIAVSSSLSYSAALQQPPPPSTSLIKVIPTSVPLVNPDGSFTIFSWKNTKSSLTNKPFVGRVPPDTSSPNSLFIDRKANNISDNAIKSYFRNDLLGVAFFPADRFLQLTFKDANTYEKYLSLSSVIINDKRIYFTPPKSVPRRSIVVHLHGLPIMPRDTITNAITNALSPHCTVKEIAPVLISDTDFLTPKWDAVVELIPDKKIPVHLTILNSSIALTFLNSASICLYCHKQDHMNSNCPLRPHPRPNPRKTYAAFTNSQNKSSTNTNPNVSQATMNIDPQSSATTVTSISQNSLQSSIHAPKTQMSNESDKQDHITNDLPSLSSSPLSNMSDNINTDTNASSQDNSMEIETEKVEDNQTYETTNHRSKLRSSRHTNPHSSSSSPYPTNTNHSSQNKQ</sequence>
<comment type="caution">
    <text evidence="2">The sequence shown here is derived from an EMBL/GenBank/DDBJ whole genome shotgun (WGS) entry which is preliminary data.</text>
</comment>
<dbReference type="Proteomes" id="UP000789572">
    <property type="component" value="Unassembled WGS sequence"/>
</dbReference>
<accession>A0A9N8WDZ1</accession>
<keyword evidence="3" id="KW-1185">Reference proteome</keyword>
<dbReference type="EMBL" id="CAJVPJ010000120">
    <property type="protein sequence ID" value="CAG8481190.1"/>
    <property type="molecule type" value="Genomic_DNA"/>
</dbReference>
<evidence type="ECO:0000313" key="2">
    <source>
        <dbReference type="EMBL" id="CAG8481190.1"/>
    </source>
</evidence>
<feature type="region of interest" description="Disordered" evidence="1">
    <location>
        <begin position="240"/>
        <end position="399"/>
    </location>
</feature>
<evidence type="ECO:0000313" key="3">
    <source>
        <dbReference type="Proteomes" id="UP000789572"/>
    </source>
</evidence>
<organism evidence="2 3">
    <name type="scientific">Paraglomus occultum</name>
    <dbReference type="NCBI Taxonomy" id="144539"/>
    <lineage>
        <taxon>Eukaryota</taxon>
        <taxon>Fungi</taxon>
        <taxon>Fungi incertae sedis</taxon>
        <taxon>Mucoromycota</taxon>
        <taxon>Glomeromycotina</taxon>
        <taxon>Glomeromycetes</taxon>
        <taxon>Paraglomerales</taxon>
        <taxon>Paraglomeraceae</taxon>
        <taxon>Paraglomus</taxon>
    </lineage>
</organism>
<feature type="compositionally biased region" description="Polar residues" evidence="1">
    <location>
        <begin position="331"/>
        <end position="350"/>
    </location>
</feature>
<name>A0A9N8WDZ1_9GLOM</name>
<dbReference type="AlphaFoldDB" id="A0A9N8WDZ1"/>
<proteinExistence type="predicted"/>